<evidence type="ECO:0000313" key="1">
    <source>
        <dbReference type="EMBL" id="RCW92620.1"/>
    </source>
</evidence>
<comment type="caution">
    <text evidence="1">The sequence shown here is derived from an EMBL/GenBank/DDBJ whole genome shotgun (WGS) entry which is preliminary data.</text>
</comment>
<reference evidence="1 2" key="1">
    <citation type="submission" date="2018-07" db="EMBL/GenBank/DDBJ databases">
        <title>Genomic Encyclopedia of Type Strains, Phase III (KMG-III): the genomes of soil and plant-associated and newly described type strains.</title>
        <authorList>
            <person name="Whitman W."/>
        </authorList>
    </citation>
    <scope>NUCLEOTIDE SEQUENCE [LARGE SCALE GENOMIC DNA]</scope>
    <source>
        <strain evidence="1 2">CECT 7958</strain>
    </source>
</reference>
<dbReference type="EMBL" id="QPJO01000002">
    <property type="protein sequence ID" value="RCW92620.1"/>
    <property type="molecule type" value="Genomic_DNA"/>
</dbReference>
<sequence>MKNIFLIILVLFVWGCIPVVVAPRFKRHDYKIMQAKRFQKDLPREIAFIFKDSKEAEEFYNYINKKYQLQHKNVGYNVPFQLQNQTLYLSYHEAQRTDKKINVPLAAIDSKRKSNGNSALFEGHYVSRTGHWYLVLTVYDNNIKNCLKENHPLRAETIAYLKALKAEYLSTYNYEELLFNKKS</sequence>
<dbReference type="OrthoDB" id="1164799at2"/>
<proteinExistence type="predicted"/>
<keyword evidence="2" id="KW-1185">Reference proteome</keyword>
<accession>A0A368ZHC9</accession>
<gene>
    <name evidence="1" type="ORF">DFQ08_102652</name>
</gene>
<organism evidence="1 2">
    <name type="scientific">Winogradskyella arenosi</name>
    <dbReference type="NCBI Taxonomy" id="533325"/>
    <lineage>
        <taxon>Bacteria</taxon>
        <taxon>Pseudomonadati</taxon>
        <taxon>Bacteroidota</taxon>
        <taxon>Flavobacteriia</taxon>
        <taxon>Flavobacteriales</taxon>
        <taxon>Flavobacteriaceae</taxon>
        <taxon>Winogradskyella</taxon>
    </lineage>
</organism>
<evidence type="ECO:0000313" key="2">
    <source>
        <dbReference type="Proteomes" id="UP000253436"/>
    </source>
</evidence>
<name>A0A368ZHC9_9FLAO</name>
<dbReference type="AlphaFoldDB" id="A0A368ZHC9"/>
<protein>
    <submittedName>
        <fullName evidence="1">Uncharacterized protein</fullName>
    </submittedName>
</protein>
<dbReference type="RefSeq" id="WP_114309461.1">
    <property type="nucleotide sequence ID" value="NZ_QPJO01000002.1"/>
</dbReference>
<dbReference type="Proteomes" id="UP000253436">
    <property type="component" value="Unassembled WGS sequence"/>
</dbReference>